<gene>
    <name evidence="1" type="ORF">A6770_32760</name>
</gene>
<keyword evidence="2" id="KW-1185">Reference proteome</keyword>
<protein>
    <submittedName>
        <fullName evidence="1">Uncharacterized protein</fullName>
    </submittedName>
</protein>
<evidence type="ECO:0000313" key="2">
    <source>
        <dbReference type="Proteomes" id="UP000252107"/>
    </source>
</evidence>
<proteinExistence type="predicted"/>
<dbReference type="EMBL" id="LXQD01000346">
    <property type="protein sequence ID" value="RCJ18623.1"/>
    <property type="molecule type" value="Genomic_DNA"/>
</dbReference>
<dbReference type="AlphaFoldDB" id="A0A367Q5R3"/>
<sequence length="277" mass="32543">MDELWPKTWEFEHPSGVKVHVIDTAIGIELFQEDVLEIIFPELDKESRETINIEANKHCVINQGENLEVKTINALAVHSLSSISKAKARKVRSFMQWVRVHIMPNFRERWEKNLGLHYAKYAFYNIDYSQKNSLINYLLTQGESWHDECIDWYIQLVNKKIPLSTECPMPSDTWGVVLRQEYFTIASKITEQIYSYQDLYEQQVLLATNLLKAQELDLLVLNLLRKLKYEESINIITQGLFLQALHSVDKNKFRNVEVLTPFYLRLIECFSNEILAD</sequence>
<accession>A0A367Q5R3</accession>
<dbReference type="Proteomes" id="UP000252107">
    <property type="component" value="Unassembled WGS sequence"/>
</dbReference>
<reference evidence="1" key="1">
    <citation type="submission" date="2016-04" db="EMBL/GenBank/DDBJ databases">
        <authorList>
            <person name="Tabuchi Yagui T.R."/>
        </authorList>
    </citation>
    <scope>NUCLEOTIDE SEQUENCE [LARGE SCALE GENOMIC DNA]</scope>
    <source>
        <strain evidence="1">NIES-26</strain>
    </source>
</reference>
<organism evidence="1 2">
    <name type="scientific">Nostoc minutum NIES-26</name>
    <dbReference type="NCBI Taxonomy" id="1844469"/>
    <lineage>
        <taxon>Bacteria</taxon>
        <taxon>Bacillati</taxon>
        <taxon>Cyanobacteriota</taxon>
        <taxon>Cyanophyceae</taxon>
        <taxon>Nostocales</taxon>
        <taxon>Nostocaceae</taxon>
        <taxon>Nostoc</taxon>
    </lineage>
</organism>
<evidence type="ECO:0000313" key="1">
    <source>
        <dbReference type="EMBL" id="RCJ18623.1"/>
    </source>
</evidence>
<name>A0A367Q5R3_9NOSO</name>
<comment type="caution">
    <text evidence="1">The sequence shown here is derived from an EMBL/GenBank/DDBJ whole genome shotgun (WGS) entry which is preliminary data.</text>
</comment>